<evidence type="ECO:0000256" key="2">
    <source>
        <dbReference type="SAM" id="SignalP"/>
    </source>
</evidence>
<accession>A0A3E0U3H3</accession>
<dbReference type="Pfam" id="PF07470">
    <property type="entry name" value="Glyco_hydro_88"/>
    <property type="match status" value="1"/>
</dbReference>
<dbReference type="SUPFAM" id="SSF48208">
    <property type="entry name" value="Six-hairpin glycosidases"/>
    <property type="match status" value="1"/>
</dbReference>
<sequence length="434" mass="49009">MTLINKKKLSGLYLGAISAAVLAFSACSEQPKTVQASSQAASQVSDELSKQAVYQTMKYVSDWQMSKFNKQTNLFEGYEEGAFMSADQADSHPQGWVYASFHVGMAKWAKLAAEQGDESYFKQLADIAKRNQYLFAPRIYNADDYAIGQLYLDLYDQYQDPSVLEPLKTIFDIILLSPSTTDLYFKKIKVDPKADQDNNESPFDEFEGRQFSIVPCKSRWCWADALFMGPPVWMHLAKVTGEQKYFDFANKEFWETANLLWDKEDHLFFRDTRFFERREANGEKIIWARGVGWVVAGLARILENVPAEHPQRADYEDIFKKVMARLVTAQQDDGLWRPSVLAPESQPYKETSGTALIAYAYASGINQGLLDKQTYLPTVQKAWSGLVNAVQPDGKLGWVQQIGHAPDTVSADDTQIYGVGGFLLTGVELYKLAN</sequence>
<comment type="caution">
    <text evidence="3">The sequence shown here is derived from an EMBL/GenBank/DDBJ whole genome shotgun (WGS) entry which is preliminary data.</text>
</comment>
<keyword evidence="1 3" id="KW-0378">Hydrolase</keyword>
<dbReference type="Gene3D" id="1.50.10.10">
    <property type="match status" value="1"/>
</dbReference>
<gene>
    <name evidence="3" type="ORF">DXX94_08460</name>
</gene>
<dbReference type="GO" id="GO:0005975">
    <property type="term" value="P:carbohydrate metabolic process"/>
    <property type="evidence" value="ECO:0007669"/>
    <property type="project" value="InterPro"/>
</dbReference>
<evidence type="ECO:0000256" key="1">
    <source>
        <dbReference type="ARBA" id="ARBA00022801"/>
    </source>
</evidence>
<dbReference type="EMBL" id="QUOT01000001">
    <property type="protein sequence ID" value="REL30745.1"/>
    <property type="molecule type" value="Genomic_DNA"/>
</dbReference>
<dbReference type="InterPro" id="IPR008928">
    <property type="entry name" value="6-hairpin_glycosidase_sf"/>
</dbReference>
<feature type="chain" id="PRO_5017582176" evidence="2">
    <location>
        <begin position="24"/>
        <end position="434"/>
    </location>
</feature>
<dbReference type="PROSITE" id="PS51257">
    <property type="entry name" value="PROKAR_LIPOPROTEIN"/>
    <property type="match status" value="1"/>
</dbReference>
<keyword evidence="4" id="KW-1185">Reference proteome</keyword>
<reference evidence="4" key="1">
    <citation type="submission" date="2018-08" db="EMBL/GenBank/DDBJ databases">
        <title>Thalassotalea euphylliae genome.</title>
        <authorList>
            <person name="Summers S."/>
            <person name="Rice S.A."/>
            <person name="Freckelton M.L."/>
            <person name="Nedved B.T."/>
            <person name="Hadfield M.G."/>
        </authorList>
    </citation>
    <scope>NUCLEOTIDE SEQUENCE [LARGE SCALE GENOMIC DNA]</scope>
    <source>
        <strain evidence="4">H3</strain>
    </source>
</reference>
<evidence type="ECO:0000313" key="3">
    <source>
        <dbReference type="EMBL" id="REL30745.1"/>
    </source>
</evidence>
<feature type="signal peptide" evidence="2">
    <location>
        <begin position="1"/>
        <end position="23"/>
    </location>
</feature>
<dbReference type="InterPro" id="IPR010905">
    <property type="entry name" value="Glyco_hydro_88"/>
</dbReference>
<dbReference type="Proteomes" id="UP000256899">
    <property type="component" value="Unassembled WGS sequence"/>
</dbReference>
<dbReference type="AlphaFoldDB" id="A0A3E0U3H3"/>
<organism evidence="3 4">
    <name type="scientific">Thalassotalea euphylliae</name>
    <dbReference type="NCBI Taxonomy" id="1655234"/>
    <lineage>
        <taxon>Bacteria</taxon>
        <taxon>Pseudomonadati</taxon>
        <taxon>Pseudomonadota</taxon>
        <taxon>Gammaproteobacteria</taxon>
        <taxon>Alteromonadales</taxon>
        <taxon>Colwelliaceae</taxon>
        <taxon>Thalassotalea</taxon>
    </lineage>
</organism>
<dbReference type="RefSeq" id="WP_116015169.1">
    <property type="nucleotide sequence ID" value="NZ_QUOT01000001.1"/>
</dbReference>
<protein>
    <submittedName>
        <fullName evidence="3">Glycoside hydrolase family 88 protein</fullName>
    </submittedName>
</protein>
<proteinExistence type="predicted"/>
<dbReference type="InterPro" id="IPR012341">
    <property type="entry name" value="6hp_glycosidase-like_sf"/>
</dbReference>
<keyword evidence="2" id="KW-0732">Signal</keyword>
<evidence type="ECO:0000313" key="4">
    <source>
        <dbReference type="Proteomes" id="UP000256899"/>
    </source>
</evidence>
<name>A0A3E0U3H3_9GAMM</name>
<dbReference type="PANTHER" id="PTHR33886:SF8">
    <property type="entry name" value="UNSATURATED RHAMNOGALACTURONAN HYDROLASE (EUROFUNG)"/>
    <property type="match status" value="1"/>
</dbReference>
<dbReference type="PANTHER" id="PTHR33886">
    <property type="entry name" value="UNSATURATED RHAMNOGALACTURONAN HYDROLASE (EUROFUNG)"/>
    <property type="match status" value="1"/>
</dbReference>
<dbReference type="GO" id="GO:0016787">
    <property type="term" value="F:hydrolase activity"/>
    <property type="evidence" value="ECO:0007669"/>
    <property type="project" value="UniProtKB-KW"/>
</dbReference>
<dbReference type="InterPro" id="IPR052043">
    <property type="entry name" value="PolySaccharide_Degr_Enz"/>
</dbReference>